<dbReference type="AlphaFoldDB" id="A0A1A9RVD3"/>
<sequence>MENLFSQPMRVSINLVGLDGDAFALMGKFQKNARRQGWEREEIKKVLNECTSGDYNHLLCVLMAHTEAV</sequence>
<dbReference type="RefSeq" id="WP_067595186.1">
    <property type="nucleotide sequence ID" value="NZ_LXSL01000032.1"/>
</dbReference>
<comment type="caution">
    <text evidence="1">The sequence shown here is derived from an EMBL/GenBank/DDBJ whole genome shotgun (WGS) entry which is preliminary data.</text>
</comment>
<keyword evidence="2" id="KW-1185">Reference proteome</keyword>
<dbReference type="EMBL" id="LXSL01000032">
    <property type="protein sequence ID" value="OAM26158.1"/>
    <property type="molecule type" value="Genomic_DNA"/>
</dbReference>
<evidence type="ECO:0000313" key="1">
    <source>
        <dbReference type="EMBL" id="OAM26158.1"/>
    </source>
</evidence>
<dbReference type="STRING" id="1795827.A7P95_10690"/>
<gene>
    <name evidence="1" type="ORF">A7P95_10690</name>
</gene>
<accession>A0A1A9RVD3</accession>
<reference evidence="2" key="1">
    <citation type="submission" date="2016-05" db="EMBL/GenBank/DDBJ databases">
        <title>Draft genome of Corynebacterium afermentans subsp. afermentans LCDC 88199T.</title>
        <authorList>
            <person name="Bernier A.-M."/>
            <person name="Bernard K."/>
        </authorList>
    </citation>
    <scope>NUCLEOTIDE SEQUENCE [LARGE SCALE GENOMIC DNA]</scope>
    <source>
        <strain evidence="2">NML02-A-017</strain>
    </source>
</reference>
<dbReference type="OrthoDB" id="1202793at2"/>
<dbReference type="Proteomes" id="UP000077885">
    <property type="component" value="Unassembled WGS sequence"/>
</dbReference>
<protein>
    <submittedName>
        <fullName evidence="1">Uncharacterized protein</fullName>
    </submittedName>
</protein>
<proteinExistence type="predicted"/>
<organism evidence="1 2">
    <name type="scientific">Eikenella longinqua</name>
    <dbReference type="NCBI Taxonomy" id="1795827"/>
    <lineage>
        <taxon>Bacteria</taxon>
        <taxon>Pseudomonadati</taxon>
        <taxon>Pseudomonadota</taxon>
        <taxon>Betaproteobacteria</taxon>
        <taxon>Neisseriales</taxon>
        <taxon>Neisseriaceae</taxon>
        <taxon>Eikenella</taxon>
    </lineage>
</organism>
<evidence type="ECO:0000313" key="2">
    <source>
        <dbReference type="Proteomes" id="UP000077885"/>
    </source>
</evidence>
<name>A0A1A9RVD3_9NEIS</name>